<evidence type="ECO:0000313" key="1">
    <source>
        <dbReference type="EMBL" id="OMJ17811.1"/>
    </source>
</evidence>
<accession>A0A1R1XT56</accession>
<dbReference type="Proteomes" id="UP000187283">
    <property type="component" value="Unassembled WGS sequence"/>
</dbReference>
<dbReference type="AlphaFoldDB" id="A0A1R1XT56"/>
<gene>
    <name evidence="1" type="ORF">AYI70_g5732</name>
</gene>
<protein>
    <submittedName>
        <fullName evidence="1">Uncharacterized protein</fullName>
    </submittedName>
</protein>
<sequence>MTTINTRIRTTRPDTISGVIQLTKNSSSRTGSSEIIFELVLERVDVAVEVKVGIAVDTIVEDEPTIEVENGVVTVEDETSAVKRSV</sequence>
<reference evidence="1 2" key="1">
    <citation type="submission" date="2017-01" db="EMBL/GenBank/DDBJ databases">
        <authorList>
            <person name="Mah S.A."/>
            <person name="Swanson W.J."/>
            <person name="Moy G.W."/>
            <person name="Vacquier V.D."/>
        </authorList>
    </citation>
    <scope>NUCLEOTIDE SEQUENCE [LARGE SCALE GENOMIC DNA]</scope>
    <source>
        <strain evidence="1 2">GSMNP</strain>
    </source>
</reference>
<keyword evidence="2" id="KW-1185">Reference proteome</keyword>
<proteinExistence type="predicted"/>
<dbReference type="EMBL" id="LSSN01001926">
    <property type="protein sequence ID" value="OMJ17811.1"/>
    <property type="molecule type" value="Genomic_DNA"/>
</dbReference>
<name>A0A1R1XT56_9FUNG</name>
<evidence type="ECO:0000313" key="2">
    <source>
        <dbReference type="Proteomes" id="UP000187283"/>
    </source>
</evidence>
<organism evidence="1 2">
    <name type="scientific">Smittium culicis</name>
    <dbReference type="NCBI Taxonomy" id="133412"/>
    <lineage>
        <taxon>Eukaryota</taxon>
        <taxon>Fungi</taxon>
        <taxon>Fungi incertae sedis</taxon>
        <taxon>Zoopagomycota</taxon>
        <taxon>Kickxellomycotina</taxon>
        <taxon>Harpellomycetes</taxon>
        <taxon>Harpellales</taxon>
        <taxon>Legeriomycetaceae</taxon>
        <taxon>Smittium</taxon>
    </lineage>
</organism>
<comment type="caution">
    <text evidence="1">The sequence shown here is derived from an EMBL/GenBank/DDBJ whole genome shotgun (WGS) entry which is preliminary data.</text>
</comment>